<sequence>MANITFSSPVMAKDVTVYAVAGDRGTILAVAKAHKIPIPFDCQDGECGSCLVQVEHFNPKAKSAVALTEKEKEVLRQLGKISKDEIANAEVNDIPPRYRLACQCFVRNEDIMVRFEGDKTQPQKLAVTHAAARFKGGLEIATLPEFFSYAAKVEEDAALHYDQLAKAMAEAGNSAVAKLFAQLADFSRLHLAEVKSRAGNIDPGKSVPPDYAWPDHATPERAAVWASDTTMTRLGGLKAALQGERRGYEFYRAVEATTKSPEVAAAAKEFVGEEAEHVRILEAWITQEEWSLKHARAAENA</sequence>
<dbReference type="CDD" id="cd01045">
    <property type="entry name" value="Ferritin_like_AB"/>
    <property type="match status" value="1"/>
</dbReference>
<dbReference type="PROSITE" id="PS51085">
    <property type="entry name" value="2FE2S_FER_2"/>
    <property type="match status" value="1"/>
</dbReference>
<dbReference type="InterPro" id="IPR009078">
    <property type="entry name" value="Ferritin-like_SF"/>
</dbReference>
<reference evidence="3" key="1">
    <citation type="submission" date="2016-10" db="EMBL/GenBank/DDBJ databases">
        <authorList>
            <person name="Varghese N."/>
            <person name="Submissions S."/>
        </authorList>
    </citation>
    <scope>NUCLEOTIDE SEQUENCE [LARGE SCALE GENOMIC DNA]</scope>
    <source>
        <strain evidence="3">DSM 123</strain>
    </source>
</reference>
<dbReference type="Pfam" id="PF00111">
    <property type="entry name" value="Fer2"/>
    <property type="match status" value="1"/>
</dbReference>
<dbReference type="PROSITE" id="PS00197">
    <property type="entry name" value="2FE2S_FER_1"/>
    <property type="match status" value="1"/>
</dbReference>
<proteinExistence type="predicted"/>
<organism evidence="2 3">
    <name type="scientific">Rhodopseudomonas pseudopalustris</name>
    <dbReference type="NCBI Taxonomy" id="1513892"/>
    <lineage>
        <taxon>Bacteria</taxon>
        <taxon>Pseudomonadati</taxon>
        <taxon>Pseudomonadota</taxon>
        <taxon>Alphaproteobacteria</taxon>
        <taxon>Hyphomicrobiales</taxon>
        <taxon>Nitrobacteraceae</taxon>
        <taxon>Rhodopseudomonas</taxon>
    </lineage>
</organism>
<dbReference type="InterPro" id="IPR001041">
    <property type="entry name" value="2Fe-2S_ferredoxin-type"/>
</dbReference>
<dbReference type="SUPFAM" id="SSF47240">
    <property type="entry name" value="Ferritin-like"/>
    <property type="match status" value="1"/>
</dbReference>
<feature type="domain" description="2Fe-2S ferredoxin-type" evidence="1">
    <location>
        <begin position="2"/>
        <end position="119"/>
    </location>
</feature>
<dbReference type="InterPro" id="IPR006058">
    <property type="entry name" value="2Fe2S_fd_BS"/>
</dbReference>
<dbReference type="Gene3D" id="1.20.1260.10">
    <property type="match status" value="1"/>
</dbReference>
<dbReference type="InterPro" id="IPR036010">
    <property type="entry name" value="2Fe-2S_ferredoxin-like_sf"/>
</dbReference>
<evidence type="ECO:0000313" key="3">
    <source>
        <dbReference type="Proteomes" id="UP000199615"/>
    </source>
</evidence>
<dbReference type="AlphaFoldDB" id="A0A1H8S6A4"/>
<name>A0A1H8S6A4_9BRAD</name>
<dbReference type="InterPro" id="IPR012675">
    <property type="entry name" value="Beta-grasp_dom_sf"/>
</dbReference>
<evidence type="ECO:0000259" key="1">
    <source>
        <dbReference type="PROSITE" id="PS51085"/>
    </source>
</evidence>
<dbReference type="OrthoDB" id="9793027at2"/>
<dbReference type="SUPFAM" id="SSF54292">
    <property type="entry name" value="2Fe-2S ferredoxin-like"/>
    <property type="match status" value="1"/>
</dbReference>
<accession>A0A1H8S6A4</accession>
<dbReference type="InterPro" id="IPR012347">
    <property type="entry name" value="Ferritin-like"/>
</dbReference>
<keyword evidence="3" id="KW-1185">Reference proteome</keyword>
<dbReference type="Gene3D" id="3.10.20.30">
    <property type="match status" value="1"/>
</dbReference>
<dbReference type="RefSeq" id="WP_011502429.1">
    <property type="nucleotide sequence ID" value="NZ_FODT01000004.1"/>
</dbReference>
<evidence type="ECO:0000313" key="2">
    <source>
        <dbReference type="EMBL" id="SEO73924.1"/>
    </source>
</evidence>
<gene>
    <name evidence="2" type="ORF">SAMN05444123_104289</name>
</gene>
<dbReference type="CDD" id="cd00207">
    <property type="entry name" value="fer2"/>
    <property type="match status" value="1"/>
</dbReference>
<protein>
    <submittedName>
        <fullName evidence="2">Ferredoxin</fullName>
    </submittedName>
</protein>
<dbReference type="EMBL" id="FODT01000004">
    <property type="protein sequence ID" value="SEO73924.1"/>
    <property type="molecule type" value="Genomic_DNA"/>
</dbReference>
<dbReference type="GO" id="GO:0051537">
    <property type="term" value="F:2 iron, 2 sulfur cluster binding"/>
    <property type="evidence" value="ECO:0007669"/>
    <property type="project" value="InterPro"/>
</dbReference>
<dbReference type="Proteomes" id="UP000199615">
    <property type="component" value="Unassembled WGS sequence"/>
</dbReference>